<protein>
    <submittedName>
        <fullName evidence="1">Uncharacterized protein</fullName>
    </submittedName>
</protein>
<reference evidence="1 2" key="1">
    <citation type="journal article" date="2019" name="Emerg. Microbes Infect.">
        <title>Comprehensive subspecies identification of 175 nontuberculous mycobacteria species based on 7547 genomic profiles.</title>
        <authorList>
            <person name="Matsumoto Y."/>
            <person name="Kinjo T."/>
            <person name="Motooka D."/>
            <person name="Nabeya D."/>
            <person name="Jung N."/>
            <person name="Uechi K."/>
            <person name="Horii T."/>
            <person name="Iida T."/>
            <person name="Fujita J."/>
            <person name="Nakamura S."/>
        </authorList>
    </citation>
    <scope>NUCLEOTIDE SEQUENCE [LARGE SCALE GENOMIC DNA]</scope>
    <source>
        <strain evidence="1 2">JCM 12404</strain>
    </source>
</reference>
<proteinExistence type="predicted"/>
<name>A0A7I7KSP3_9MYCO</name>
<sequence>MRRFLRPTRAVVTVSPSVVHPRQSIDVRASAVKPIGDVTSARIELGYYNSYRYRWAGRADAAATAATDAMWLTQEIGTTYGTDRDTKDWVRVDEVELPTATSEFTDGTATFRIPSWAPPSSSQIASWSCRLLVQRRGHDVDEQAEFAVITGVDDATADIGPLEQVSGSGACDIDIALPRLVFHAGETITGDVIVTPTRDLPDGDLRVKWQWMRDSHPLTRTPGSGELADGRTVPLFKRLALRNGAAVRLPFQTALPTDAAPTASAVNSSMRWFINATMFYAGFNGPAAECVRLPIAVVSPAGAG</sequence>
<dbReference type="KEGG" id="mcoo:MCOO_04630"/>
<gene>
    <name evidence="1" type="ORF">MCOO_04630</name>
</gene>
<dbReference type="AlphaFoldDB" id="A0A7I7KSP3"/>
<accession>A0A7I7KSP3</accession>
<keyword evidence="2" id="KW-1185">Reference proteome</keyword>
<evidence type="ECO:0000313" key="2">
    <source>
        <dbReference type="Proteomes" id="UP000465866"/>
    </source>
</evidence>
<dbReference type="EMBL" id="AP022569">
    <property type="protein sequence ID" value="BBX44448.1"/>
    <property type="molecule type" value="Genomic_DNA"/>
</dbReference>
<dbReference type="Proteomes" id="UP000465866">
    <property type="component" value="Chromosome"/>
</dbReference>
<organism evidence="1 2">
    <name type="scientific">Mycobacterium cookii</name>
    <dbReference type="NCBI Taxonomy" id="1775"/>
    <lineage>
        <taxon>Bacteria</taxon>
        <taxon>Bacillati</taxon>
        <taxon>Actinomycetota</taxon>
        <taxon>Actinomycetes</taxon>
        <taxon>Mycobacteriales</taxon>
        <taxon>Mycobacteriaceae</taxon>
        <taxon>Mycobacterium</taxon>
    </lineage>
</organism>
<evidence type="ECO:0000313" key="1">
    <source>
        <dbReference type="EMBL" id="BBX44448.1"/>
    </source>
</evidence>